<sequence>MATQQRGFCLTSSILVIFALSAVAIVYSQSTVETLPGFSGELPFKLETGYIGVGELDEIQLFYYFIESEREPVTDPLMLWLAGGPGCSGLSSILFEIGPLKIDVEAWNGSLPPLLLNPYSWTKVANILFIDQPVGTGFSYAISQSAYNTSDTLSVDQVYTFLRKWIAYHPRFISNPLYIGGNSYSGITVPILVQKILDGLEDKLQPEFNLQGYVLGNPLTDYYIDENSRIPFVHRVSLISDGLYQNATVHCNGDYVNLDFNKSLCITSMQTITTCLLQINLVQILEPQCAFSSKRRKEIVWDFRVEEAKATEFLLLATKLSPHSKLPELRCRSFGYMLSRKWANDVGVREALHVRQGTVSSWMRCVKSLPYYTKDVSSTIAYHRNLSTTGLRALIFSGDHDISVPYIGTLKWIKSLGIPVSDQWRAWYIDGQVAGYAMKFINDEYHLAYATLKGSGNAAPEYTPNPALAMIGRFFAYYPL</sequence>
<dbReference type="SUPFAM" id="SSF53474">
    <property type="entry name" value="alpha/beta-Hydrolases"/>
    <property type="match status" value="1"/>
</dbReference>
<reference evidence="3" key="1">
    <citation type="submission" date="2023-05" db="EMBL/GenBank/DDBJ databases">
        <title>Nepenthes gracilis genome sequencing.</title>
        <authorList>
            <person name="Fukushima K."/>
        </authorList>
    </citation>
    <scope>NUCLEOTIDE SEQUENCE</scope>
    <source>
        <strain evidence="3">SING2019-196</strain>
    </source>
</reference>
<protein>
    <submittedName>
        <fullName evidence="3">Uncharacterized protein</fullName>
    </submittedName>
</protein>
<dbReference type="GO" id="GO:0019748">
    <property type="term" value="P:secondary metabolic process"/>
    <property type="evidence" value="ECO:0007669"/>
    <property type="project" value="TreeGrafter"/>
</dbReference>
<proteinExistence type="inferred from homology"/>
<dbReference type="EMBL" id="BSYO01000004">
    <property type="protein sequence ID" value="GMH03075.1"/>
    <property type="molecule type" value="Genomic_DNA"/>
</dbReference>
<feature type="signal peptide" evidence="2">
    <location>
        <begin position="1"/>
        <end position="24"/>
    </location>
</feature>
<organism evidence="3 4">
    <name type="scientific">Nepenthes gracilis</name>
    <name type="common">Slender pitcher plant</name>
    <dbReference type="NCBI Taxonomy" id="150966"/>
    <lineage>
        <taxon>Eukaryota</taxon>
        <taxon>Viridiplantae</taxon>
        <taxon>Streptophyta</taxon>
        <taxon>Embryophyta</taxon>
        <taxon>Tracheophyta</taxon>
        <taxon>Spermatophyta</taxon>
        <taxon>Magnoliopsida</taxon>
        <taxon>eudicotyledons</taxon>
        <taxon>Gunneridae</taxon>
        <taxon>Pentapetalae</taxon>
        <taxon>Caryophyllales</taxon>
        <taxon>Nepenthaceae</taxon>
        <taxon>Nepenthes</taxon>
    </lineage>
</organism>
<dbReference type="FunFam" id="3.40.50.12670:FF:000002">
    <property type="entry name" value="Carboxypeptidase"/>
    <property type="match status" value="1"/>
</dbReference>
<keyword evidence="2" id="KW-0732">Signal</keyword>
<evidence type="ECO:0000256" key="1">
    <source>
        <dbReference type="ARBA" id="ARBA00009431"/>
    </source>
</evidence>
<dbReference type="GO" id="GO:0004185">
    <property type="term" value="F:serine-type carboxypeptidase activity"/>
    <property type="evidence" value="ECO:0007669"/>
    <property type="project" value="InterPro"/>
</dbReference>
<dbReference type="PRINTS" id="PR00724">
    <property type="entry name" value="CRBOXYPTASEC"/>
</dbReference>
<keyword evidence="4" id="KW-1185">Reference proteome</keyword>
<dbReference type="PANTHER" id="PTHR11802">
    <property type="entry name" value="SERINE PROTEASE FAMILY S10 SERINE CARBOXYPEPTIDASE"/>
    <property type="match status" value="1"/>
</dbReference>
<dbReference type="PANTHER" id="PTHR11802:SF347">
    <property type="entry name" value="SERINE CARBOXYPEPTIDASE-LIKE 18"/>
    <property type="match status" value="1"/>
</dbReference>
<comment type="similarity">
    <text evidence="1">Belongs to the peptidase S10 family.</text>
</comment>
<dbReference type="Gene3D" id="3.40.50.1820">
    <property type="entry name" value="alpha/beta hydrolase"/>
    <property type="match status" value="1"/>
</dbReference>
<comment type="caution">
    <text evidence="3">The sequence shown here is derived from an EMBL/GenBank/DDBJ whole genome shotgun (WGS) entry which is preliminary data.</text>
</comment>
<evidence type="ECO:0000313" key="3">
    <source>
        <dbReference type="EMBL" id="GMH03075.1"/>
    </source>
</evidence>
<dbReference type="InterPro" id="IPR001563">
    <property type="entry name" value="Peptidase_S10"/>
</dbReference>
<accession>A0AAD3XFT1</accession>
<feature type="chain" id="PRO_5041992742" evidence="2">
    <location>
        <begin position="25"/>
        <end position="480"/>
    </location>
</feature>
<dbReference type="InterPro" id="IPR029058">
    <property type="entry name" value="AB_hydrolase_fold"/>
</dbReference>
<dbReference type="AlphaFoldDB" id="A0AAD3XFT1"/>
<name>A0AAD3XFT1_NEPGR</name>
<dbReference type="GO" id="GO:0006508">
    <property type="term" value="P:proteolysis"/>
    <property type="evidence" value="ECO:0007669"/>
    <property type="project" value="InterPro"/>
</dbReference>
<evidence type="ECO:0000313" key="4">
    <source>
        <dbReference type="Proteomes" id="UP001279734"/>
    </source>
</evidence>
<dbReference type="Pfam" id="PF00450">
    <property type="entry name" value="Peptidase_S10"/>
    <property type="match status" value="1"/>
</dbReference>
<dbReference type="GO" id="GO:0016747">
    <property type="term" value="F:acyltransferase activity, transferring groups other than amino-acyl groups"/>
    <property type="evidence" value="ECO:0007669"/>
    <property type="project" value="TreeGrafter"/>
</dbReference>
<evidence type="ECO:0000256" key="2">
    <source>
        <dbReference type="SAM" id="SignalP"/>
    </source>
</evidence>
<gene>
    <name evidence="3" type="ORF">Nepgr_004914</name>
</gene>
<dbReference type="Gene3D" id="3.40.50.12670">
    <property type="match status" value="1"/>
</dbReference>
<dbReference type="FunFam" id="3.40.50.1820:FF:000072">
    <property type="entry name" value="Serine carboxypeptidase-like 19"/>
    <property type="match status" value="1"/>
</dbReference>
<dbReference type="Proteomes" id="UP001279734">
    <property type="component" value="Unassembled WGS sequence"/>
</dbReference>